<feature type="transmembrane region" description="Helical" evidence="1">
    <location>
        <begin position="335"/>
        <end position="358"/>
    </location>
</feature>
<feature type="transmembrane region" description="Helical" evidence="1">
    <location>
        <begin position="241"/>
        <end position="262"/>
    </location>
</feature>
<keyword evidence="1" id="KW-1133">Transmembrane helix</keyword>
<evidence type="ECO:0000313" key="3">
    <source>
        <dbReference type="Proteomes" id="UP000635071"/>
    </source>
</evidence>
<organism evidence="2 3">
    <name type="scientific">Sandarakinorhabdus glacialis</name>
    <dbReference type="NCBI Taxonomy" id="1614636"/>
    <lineage>
        <taxon>Bacteria</taxon>
        <taxon>Pseudomonadati</taxon>
        <taxon>Pseudomonadota</taxon>
        <taxon>Alphaproteobacteria</taxon>
        <taxon>Sphingomonadales</taxon>
        <taxon>Sphingosinicellaceae</taxon>
        <taxon>Sandarakinorhabdus</taxon>
    </lineage>
</organism>
<comment type="caution">
    <text evidence="2">The sequence shown here is derived from an EMBL/GenBank/DDBJ whole genome shotgun (WGS) entry which is preliminary data.</text>
</comment>
<dbReference type="Proteomes" id="UP000635071">
    <property type="component" value="Unassembled WGS sequence"/>
</dbReference>
<keyword evidence="1" id="KW-0812">Transmembrane</keyword>
<reference evidence="2" key="1">
    <citation type="journal article" date="2014" name="Int. J. Syst. Evol. Microbiol.">
        <title>Complete genome sequence of Corynebacterium casei LMG S-19264T (=DSM 44701T), isolated from a smear-ripened cheese.</title>
        <authorList>
            <consortium name="US DOE Joint Genome Institute (JGI-PGF)"/>
            <person name="Walter F."/>
            <person name="Albersmeier A."/>
            <person name="Kalinowski J."/>
            <person name="Ruckert C."/>
        </authorList>
    </citation>
    <scope>NUCLEOTIDE SEQUENCE</scope>
    <source>
        <strain evidence="2">CGMCC 1.15519</strain>
    </source>
</reference>
<accession>A0A917EAH2</accession>
<reference evidence="2" key="2">
    <citation type="submission" date="2020-09" db="EMBL/GenBank/DDBJ databases">
        <authorList>
            <person name="Sun Q."/>
            <person name="Zhou Y."/>
        </authorList>
    </citation>
    <scope>NUCLEOTIDE SEQUENCE</scope>
    <source>
        <strain evidence="2">CGMCC 1.15519</strain>
    </source>
</reference>
<gene>
    <name evidence="2" type="ORF">GCM10011529_21940</name>
</gene>
<protein>
    <recommendedName>
        <fullName evidence="4">DUF3667 domain-containing protein</fullName>
    </recommendedName>
</protein>
<evidence type="ECO:0000256" key="1">
    <source>
        <dbReference type="SAM" id="Phobius"/>
    </source>
</evidence>
<feature type="transmembrane region" description="Helical" evidence="1">
    <location>
        <begin position="301"/>
        <end position="323"/>
    </location>
</feature>
<dbReference type="EMBL" id="BMJM01000007">
    <property type="protein sequence ID" value="GGE15156.1"/>
    <property type="molecule type" value="Genomic_DNA"/>
</dbReference>
<dbReference type="AlphaFoldDB" id="A0A917EAH2"/>
<keyword evidence="1" id="KW-0472">Membrane</keyword>
<dbReference type="Pfam" id="PF12412">
    <property type="entry name" value="DUF3667"/>
    <property type="match status" value="1"/>
</dbReference>
<dbReference type="RefSeq" id="WP_188763003.1">
    <property type="nucleotide sequence ID" value="NZ_BMJM01000007.1"/>
</dbReference>
<evidence type="ECO:0000313" key="2">
    <source>
        <dbReference type="EMBL" id="GGE15156.1"/>
    </source>
</evidence>
<dbReference type="InterPro" id="IPR022134">
    <property type="entry name" value="DUF3667"/>
</dbReference>
<evidence type="ECO:0008006" key="4">
    <source>
        <dbReference type="Google" id="ProtNLM"/>
    </source>
</evidence>
<keyword evidence="3" id="KW-1185">Reference proteome</keyword>
<proteinExistence type="predicted"/>
<sequence length="359" mass="39179">MAGEIEAAADHANAALLADVIDTPAAGGASPTAVCANCGAPLPGNFCGNCGQKAHLHRSPADVGHEFVHGITHFYGKAWKTFPMLLLHPGRLTREYIMGHRARYIAPVPLFLLVVFLMFFVFSFVLVMPLPTALTPAQTKAQIIELDCSIADIDRDLLAARKNNDRNRIATITGIRSGLIKTRDAVRQGVAPGAFDIPAEISREFATSDLKVNLGNETINQKARHALKNPELVLYKIQGKAYKLSFLLVPLSLPWLWLMFAWKRDVRLYDHAIFALYSISFMSLLFVVGSLALAAGIGFGLFWFLLVFAIPVAHMYVQLKGAYALGRFGAGWRTIALAFASVITLGIYAVIMIVLGVVD</sequence>
<feature type="transmembrane region" description="Helical" evidence="1">
    <location>
        <begin position="104"/>
        <end position="127"/>
    </location>
</feature>
<feature type="transmembrane region" description="Helical" evidence="1">
    <location>
        <begin position="274"/>
        <end position="295"/>
    </location>
</feature>
<name>A0A917EAH2_9SPHN</name>